<feature type="compositionally biased region" description="Low complexity" evidence="1">
    <location>
        <begin position="219"/>
        <end position="235"/>
    </location>
</feature>
<protein>
    <submittedName>
        <fullName evidence="4">PID domain-containing protein</fullName>
    </submittedName>
</protein>
<evidence type="ECO:0000313" key="3">
    <source>
        <dbReference type="Proteomes" id="UP000050795"/>
    </source>
</evidence>
<name>A0A183VPU5_TRIRE</name>
<sequence length="376" mass="42390">MSRKSIIKHSWSSSFPTLNESDSEISEPIYHTCRGKLLLQKKLKSSKTHNQTDAEKLIVKMRSTQPQERMIYVTESGLRMKVYKKLTKNYNRIFLSYQQIEGIFLVQELKNIIILGIVSSDGQKRAYECLQIKENDAFVKLRTLLLKACNDDNRKLVGVRPIGTLSMVSLDNTSSRRGSLGSVIWAQQDNVSDKENFQENDILQKDLEENTNDVPRVMPSGGSSGSAPNISSGSPTDDEEADNHMNSNDELYDTDDNDLVHYHNDSNNDVMKETASVQSVALEKMDNLNEPLLTPIFHGNEESPVLYYRTGGPNTSLDDSEAITDLYPTCDWPAGVTFIHPDPVCGVKISHIGSVFLYCERVVKKDDDYSDDEHQL</sequence>
<dbReference type="OrthoDB" id="6247685at2759"/>
<evidence type="ECO:0000256" key="1">
    <source>
        <dbReference type="SAM" id="MobiDB-lite"/>
    </source>
</evidence>
<feature type="compositionally biased region" description="Polar residues" evidence="1">
    <location>
        <begin position="10"/>
        <end position="20"/>
    </location>
</feature>
<accession>A0A183VPU5</accession>
<dbReference type="Proteomes" id="UP000050795">
    <property type="component" value="Unassembled WGS sequence"/>
</dbReference>
<feature type="region of interest" description="Disordered" evidence="1">
    <location>
        <begin position="207"/>
        <end position="248"/>
    </location>
</feature>
<organism evidence="3 4">
    <name type="scientific">Trichobilharzia regenti</name>
    <name type="common">Nasal bird schistosome</name>
    <dbReference type="NCBI Taxonomy" id="157069"/>
    <lineage>
        <taxon>Eukaryota</taxon>
        <taxon>Metazoa</taxon>
        <taxon>Spiralia</taxon>
        <taxon>Lophotrochozoa</taxon>
        <taxon>Platyhelminthes</taxon>
        <taxon>Trematoda</taxon>
        <taxon>Digenea</taxon>
        <taxon>Strigeidida</taxon>
        <taxon>Schistosomatoidea</taxon>
        <taxon>Schistosomatidae</taxon>
        <taxon>Trichobilharzia</taxon>
    </lineage>
</organism>
<feature type="region of interest" description="Disordered" evidence="1">
    <location>
        <begin position="1"/>
        <end position="21"/>
    </location>
</feature>
<dbReference type="Pfam" id="PF25356">
    <property type="entry name" value="PH_trem"/>
    <property type="match status" value="1"/>
</dbReference>
<keyword evidence="3" id="KW-1185">Reference proteome</keyword>
<proteinExistence type="predicted"/>
<evidence type="ECO:0000259" key="2">
    <source>
        <dbReference type="Pfam" id="PF25356"/>
    </source>
</evidence>
<reference evidence="4" key="2">
    <citation type="submission" date="2023-11" db="UniProtKB">
        <authorList>
            <consortium name="WormBaseParasite"/>
        </authorList>
    </citation>
    <scope>IDENTIFICATION</scope>
</reference>
<dbReference type="WBParaSite" id="TREG1_22880.1">
    <property type="protein sequence ID" value="TREG1_22880.1"/>
    <property type="gene ID" value="TREG1_22880"/>
</dbReference>
<evidence type="ECO:0000313" key="4">
    <source>
        <dbReference type="WBParaSite" id="TREG1_22880.1"/>
    </source>
</evidence>
<feature type="domain" description="Trematode PH-like" evidence="2">
    <location>
        <begin position="28"/>
        <end position="154"/>
    </location>
</feature>
<dbReference type="AlphaFoldDB" id="A0A183VPU5"/>
<dbReference type="InterPro" id="IPR057376">
    <property type="entry name" value="PH_trem"/>
</dbReference>
<reference evidence="3" key="1">
    <citation type="submission" date="2022-06" db="EMBL/GenBank/DDBJ databases">
        <authorList>
            <person name="Berger JAMES D."/>
            <person name="Berger JAMES D."/>
        </authorList>
    </citation>
    <scope>NUCLEOTIDE SEQUENCE [LARGE SCALE GENOMIC DNA]</scope>
</reference>